<dbReference type="NCBIfam" id="TIGR00229">
    <property type="entry name" value="sensory_box"/>
    <property type="match status" value="1"/>
</dbReference>
<dbReference type="RefSeq" id="WP_184687864.1">
    <property type="nucleotide sequence ID" value="NZ_JACHJN010000001.1"/>
</dbReference>
<evidence type="ECO:0000313" key="6">
    <source>
        <dbReference type="Proteomes" id="UP000547510"/>
    </source>
</evidence>
<reference evidence="5 6" key="1">
    <citation type="submission" date="2020-08" db="EMBL/GenBank/DDBJ databases">
        <title>Genomic Encyclopedia of Type Strains, Phase III (KMG-III): the genomes of soil and plant-associated and newly described type strains.</title>
        <authorList>
            <person name="Whitman W."/>
        </authorList>
    </citation>
    <scope>NUCLEOTIDE SEQUENCE [LARGE SCALE GENOMIC DNA]</scope>
    <source>
        <strain evidence="5 6">CECT 8640</strain>
    </source>
</reference>
<dbReference type="PROSITE" id="PS50883">
    <property type="entry name" value="EAL"/>
    <property type="match status" value="1"/>
</dbReference>
<dbReference type="SMART" id="SM00091">
    <property type="entry name" value="PAS"/>
    <property type="match status" value="1"/>
</dbReference>
<dbReference type="PANTHER" id="PTHR44757:SF2">
    <property type="entry name" value="BIOFILM ARCHITECTURE MAINTENANCE PROTEIN MBAA"/>
    <property type="match status" value="1"/>
</dbReference>
<evidence type="ECO:0000313" key="5">
    <source>
        <dbReference type="EMBL" id="MBB5953995.1"/>
    </source>
</evidence>
<dbReference type="SMART" id="SM00052">
    <property type="entry name" value="EAL"/>
    <property type="match status" value="1"/>
</dbReference>
<dbReference type="Gene3D" id="3.30.450.20">
    <property type="entry name" value="PAS domain"/>
    <property type="match status" value="1"/>
</dbReference>
<feature type="domain" description="EAL" evidence="3">
    <location>
        <begin position="452"/>
        <end position="701"/>
    </location>
</feature>
<dbReference type="Pfam" id="PF00563">
    <property type="entry name" value="EAL"/>
    <property type="match status" value="1"/>
</dbReference>
<dbReference type="InterPro" id="IPR043128">
    <property type="entry name" value="Rev_trsase/Diguanyl_cyclase"/>
</dbReference>
<dbReference type="CDD" id="cd00130">
    <property type="entry name" value="PAS"/>
    <property type="match status" value="1"/>
</dbReference>
<dbReference type="InterPro" id="IPR052155">
    <property type="entry name" value="Biofilm_reg_signaling"/>
</dbReference>
<dbReference type="Pfam" id="PF00990">
    <property type="entry name" value="GGDEF"/>
    <property type="match status" value="1"/>
</dbReference>
<dbReference type="Proteomes" id="UP000547510">
    <property type="component" value="Unassembled WGS sequence"/>
</dbReference>
<keyword evidence="6" id="KW-1185">Reference proteome</keyword>
<dbReference type="InterPro" id="IPR029787">
    <property type="entry name" value="Nucleotide_cyclase"/>
</dbReference>
<dbReference type="NCBIfam" id="TIGR00254">
    <property type="entry name" value="GGDEF"/>
    <property type="match status" value="1"/>
</dbReference>
<proteinExistence type="predicted"/>
<dbReference type="InterPro" id="IPR000014">
    <property type="entry name" value="PAS"/>
</dbReference>
<dbReference type="PROSITE" id="PS50112">
    <property type="entry name" value="PAS"/>
    <property type="match status" value="1"/>
</dbReference>
<evidence type="ECO:0000259" key="4">
    <source>
        <dbReference type="PROSITE" id="PS50887"/>
    </source>
</evidence>
<dbReference type="InterPro" id="IPR000700">
    <property type="entry name" value="PAS-assoc_C"/>
</dbReference>
<dbReference type="InterPro" id="IPR013656">
    <property type="entry name" value="PAS_4"/>
</dbReference>
<dbReference type="Pfam" id="PF08448">
    <property type="entry name" value="PAS_4"/>
    <property type="match status" value="1"/>
</dbReference>
<dbReference type="SMART" id="SM00267">
    <property type="entry name" value="GGDEF"/>
    <property type="match status" value="1"/>
</dbReference>
<evidence type="ECO:0000259" key="1">
    <source>
        <dbReference type="PROSITE" id="PS50112"/>
    </source>
</evidence>
<dbReference type="AlphaFoldDB" id="A0A841CD91"/>
<dbReference type="InterPro" id="IPR001633">
    <property type="entry name" value="EAL_dom"/>
</dbReference>
<dbReference type="CDD" id="cd01949">
    <property type="entry name" value="GGDEF"/>
    <property type="match status" value="1"/>
</dbReference>
<sequence length="701" mass="75585">MTAALPQDADGLRARAKLAKKWTYLLSSRTFIPLSSVELERHLLGLVERLCAGVGNEALAHKVGREVGTALVDLNCTSPDALQCSVEVVSKGLLGMAGLSQTEKLRDRVVDVIAALAAGFVERIRVSTLDQQEQLGRSLYRAMRQAQLDLEVGNARYDMVEGHTSTGIATADLAGRLLRTNAALARIVDRTRSELGGTSLFDLVHPDERDGLRTDFAQLTEGGTTSITQPRRLLRADGEVAWVTLTLSPLRRHEGGNQVIVLAEDATDVNLLQGQLNHQSLHDVLTRLPNRQYFTSRLEQALRTADPATGVTVFHLDLDGFSLVTGGLGRQVGDHLLKVVAARLQEVVADETAMVARFGYDEFAILVENTGSTPDVVTMVRRINDRLSAPFDTDGHRIACSATIGVVHRPPRDASPHDLLDSADLTLRRARGNGKRQWELADPTRDALDRRMFSMAATMPGAWENGELRVEYQPLVRLTDERIVAAEALLRWEHPRLGTVPHEQCLALAEDTGLIVPLGTWMLRLACEQGRAWRRELGREVPVRMSLSAGQAADPDLVSVVRESLADTGLPAASLWLGAPADLVLGEQEPADNLRILAESGVGVEVDGFTAAPAELLRVAGFPTRAVRMCRPLTDQPAPVVAQALANVLAVVREAGVGVSVAGVTTRAQAQWWREAGAATASGPLFAPAGPPDAIGHAGST</sequence>
<organism evidence="5 6">
    <name type="scientific">Saccharothrix tamanrassetensis</name>
    <dbReference type="NCBI Taxonomy" id="1051531"/>
    <lineage>
        <taxon>Bacteria</taxon>
        <taxon>Bacillati</taxon>
        <taxon>Actinomycetota</taxon>
        <taxon>Actinomycetes</taxon>
        <taxon>Pseudonocardiales</taxon>
        <taxon>Pseudonocardiaceae</taxon>
        <taxon>Saccharothrix</taxon>
    </lineage>
</organism>
<dbReference type="SUPFAM" id="SSF55073">
    <property type="entry name" value="Nucleotide cyclase"/>
    <property type="match status" value="1"/>
</dbReference>
<feature type="domain" description="PAC" evidence="2">
    <location>
        <begin position="227"/>
        <end position="278"/>
    </location>
</feature>
<feature type="domain" description="GGDEF" evidence="4">
    <location>
        <begin position="309"/>
        <end position="443"/>
    </location>
</feature>
<dbReference type="InterPro" id="IPR000160">
    <property type="entry name" value="GGDEF_dom"/>
</dbReference>
<evidence type="ECO:0000259" key="3">
    <source>
        <dbReference type="PROSITE" id="PS50883"/>
    </source>
</evidence>
<accession>A0A841CD91</accession>
<dbReference type="Gene3D" id="3.30.70.270">
    <property type="match status" value="1"/>
</dbReference>
<protein>
    <submittedName>
        <fullName evidence="5">Diguanylate cyclase (GGDEF)-like protein/PAS domain S-box-containing protein</fullName>
    </submittedName>
</protein>
<name>A0A841CD91_9PSEU</name>
<dbReference type="InterPro" id="IPR035965">
    <property type="entry name" value="PAS-like_dom_sf"/>
</dbReference>
<dbReference type="PROSITE" id="PS50887">
    <property type="entry name" value="GGDEF"/>
    <property type="match status" value="1"/>
</dbReference>
<gene>
    <name evidence="5" type="ORF">FHS29_000565</name>
</gene>
<dbReference type="PROSITE" id="PS50113">
    <property type="entry name" value="PAC"/>
    <property type="match status" value="1"/>
</dbReference>
<dbReference type="Gene3D" id="3.20.20.450">
    <property type="entry name" value="EAL domain"/>
    <property type="match status" value="1"/>
</dbReference>
<dbReference type="SUPFAM" id="SSF141868">
    <property type="entry name" value="EAL domain-like"/>
    <property type="match status" value="1"/>
</dbReference>
<feature type="domain" description="PAS" evidence="1">
    <location>
        <begin position="159"/>
        <end position="223"/>
    </location>
</feature>
<dbReference type="CDD" id="cd01948">
    <property type="entry name" value="EAL"/>
    <property type="match status" value="1"/>
</dbReference>
<dbReference type="PANTHER" id="PTHR44757">
    <property type="entry name" value="DIGUANYLATE CYCLASE DGCP"/>
    <property type="match status" value="1"/>
</dbReference>
<dbReference type="InterPro" id="IPR035919">
    <property type="entry name" value="EAL_sf"/>
</dbReference>
<comment type="caution">
    <text evidence="5">The sequence shown here is derived from an EMBL/GenBank/DDBJ whole genome shotgun (WGS) entry which is preliminary data.</text>
</comment>
<dbReference type="EMBL" id="JACHJN010000001">
    <property type="protein sequence ID" value="MBB5953995.1"/>
    <property type="molecule type" value="Genomic_DNA"/>
</dbReference>
<dbReference type="SUPFAM" id="SSF55785">
    <property type="entry name" value="PYP-like sensor domain (PAS domain)"/>
    <property type="match status" value="1"/>
</dbReference>
<evidence type="ECO:0000259" key="2">
    <source>
        <dbReference type="PROSITE" id="PS50113"/>
    </source>
</evidence>